<dbReference type="EMBL" id="DAKRPA010000142">
    <property type="protein sequence ID" value="DAZ97237.1"/>
    <property type="molecule type" value="Genomic_DNA"/>
</dbReference>
<dbReference type="InterPro" id="IPR011009">
    <property type="entry name" value="Kinase-like_dom_sf"/>
</dbReference>
<keyword evidence="4" id="KW-1185">Reference proteome</keyword>
<reference evidence="3" key="2">
    <citation type="journal article" date="2023" name="Microbiol Resour">
        <title>Decontamination and Annotation of the Draft Genome Sequence of the Oomycete Lagenidium giganteum ARSEF 373.</title>
        <authorList>
            <person name="Morgan W.R."/>
            <person name="Tartar A."/>
        </authorList>
    </citation>
    <scope>NUCLEOTIDE SEQUENCE</scope>
    <source>
        <strain evidence="3">ARSEF 373</strain>
    </source>
</reference>
<sequence length="1004" mass="111383">MCAIRRVCSAACSPRVKPQQRRCRSPGRAPSVRRLLAPLVVILCAAFRDGAQDQQLLADRAWRGQLTTSGSRDGYDGVGAGSSSNAVALRPGAHVHGYELVERTALLGVCNHQQREREYHEPQAMDVVVRYDEPSVGTCSAFGAGTATPDAALPSPPLDGPSLEYQARVHDGVRCVAIACVLEEEAELIYVNANYRLRKKFDAGSHGEVWRATRVHADGREQRFVLKRLFVELGASMLRMGLREARFGTLLQGERHVARFVESFFSHTNDSLATTTTTITTATMTAAPTPSTSPSFVFPALDSAGADTVAAAHQELWLVFYDEGISLRKYLYTKTESAHSAVIFEPSAFWHQLRGSAAGEAVLREIMRQLLEAVAALHDRGITHRDIKPSNILLHLHNDPTQPPLVKLADFGSAVDADTLEHWYDAPGPTQAEETREYQPPEVLFSDSGQPYDLAQPWTYDLWSVGVVFLEMVLGSPQVFMISSRARAKLDAQLRQKEERVRLKSYLLHVLTKEFCIFQPLPGQLHALWDEYALVSDGCHFGRFNLTIIERDPLRQGLADPWALDLMWKLLQWTPSHRISARDALNHAFFRGPFVCQRSGRSFATQAELDVHEAYLAAEEQREQEMAFIVKERYELPTEFECPQCHRRFSTIGACEQNMHTRQHARKAGSDFCQFDGSALRRAVHTQSVAAAAAATTELDGRRVGVALFQGKKKYMEDLVLVRRHDELGFSMLAVMDGHLGVGAAQHVHTHLFDLLVRHLTTALANSTSDDKRAFAERVALRQTFIELHNSFLASLQVEQQPQVDFSGSTLTVVLVFEAEQRVLTANVGDSTAILVPTTTSTTKPDNNVTPTVVTTDHWPNVSDERARIESSGGFVSFAGLWRVVGQLAVSRSIGDQHLRQYVTAEPSIATFHYDAMAGDGTDDSVLVVASDGLWEVMTPDDVARFITQHVHLQATQRDNKHADAITWDAIAEQLTVEAYARGSLDNLAVILMPLTQPTTLSNR</sequence>
<evidence type="ECO:0000313" key="4">
    <source>
        <dbReference type="Proteomes" id="UP001146120"/>
    </source>
</evidence>
<dbReference type="AlphaFoldDB" id="A0AAV2YQG7"/>
<dbReference type="GO" id="GO:0005524">
    <property type="term" value="F:ATP binding"/>
    <property type="evidence" value="ECO:0007669"/>
    <property type="project" value="InterPro"/>
</dbReference>
<name>A0AAV2YQG7_9STRA</name>
<dbReference type="PROSITE" id="PS00108">
    <property type="entry name" value="PROTEIN_KINASE_ST"/>
    <property type="match status" value="1"/>
</dbReference>
<feature type="domain" description="PPM-type phosphatase" evidence="2">
    <location>
        <begin position="703"/>
        <end position="995"/>
    </location>
</feature>
<dbReference type="SMART" id="SM00332">
    <property type="entry name" value="PP2Cc"/>
    <property type="match status" value="1"/>
</dbReference>
<dbReference type="Proteomes" id="UP001146120">
    <property type="component" value="Unassembled WGS sequence"/>
</dbReference>
<dbReference type="InterPro" id="IPR036457">
    <property type="entry name" value="PPM-type-like_dom_sf"/>
</dbReference>
<dbReference type="SUPFAM" id="SSF81606">
    <property type="entry name" value="PP2C-like"/>
    <property type="match status" value="1"/>
</dbReference>
<comment type="caution">
    <text evidence="3">The sequence shown here is derived from an EMBL/GenBank/DDBJ whole genome shotgun (WGS) entry which is preliminary data.</text>
</comment>
<gene>
    <name evidence="3" type="ORF">N0F65_010399</name>
</gene>
<dbReference type="InterPro" id="IPR015655">
    <property type="entry name" value="PP2C"/>
</dbReference>
<proteinExistence type="predicted"/>
<dbReference type="Pfam" id="PF00069">
    <property type="entry name" value="Pkinase"/>
    <property type="match status" value="1"/>
</dbReference>
<dbReference type="GO" id="GO:0004672">
    <property type="term" value="F:protein kinase activity"/>
    <property type="evidence" value="ECO:0007669"/>
    <property type="project" value="InterPro"/>
</dbReference>
<dbReference type="InterPro" id="IPR000719">
    <property type="entry name" value="Prot_kinase_dom"/>
</dbReference>
<accession>A0AAV2YQG7</accession>
<feature type="domain" description="Protein kinase" evidence="1">
    <location>
        <begin position="195"/>
        <end position="590"/>
    </location>
</feature>
<dbReference type="SMART" id="SM00220">
    <property type="entry name" value="S_TKc"/>
    <property type="match status" value="1"/>
</dbReference>
<dbReference type="InterPro" id="IPR001932">
    <property type="entry name" value="PPM-type_phosphatase-like_dom"/>
</dbReference>
<dbReference type="GO" id="GO:0004722">
    <property type="term" value="F:protein serine/threonine phosphatase activity"/>
    <property type="evidence" value="ECO:0007669"/>
    <property type="project" value="InterPro"/>
</dbReference>
<evidence type="ECO:0000259" key="1">
    <source>
        <dbReference type="PROSITE" id="PS50011"/>
    </source>
</evidence>
<dbReference type="InterPro" id="IPR008271">
    <property type="entry name" value="Ser/Thr_kinase_AS"/>
</dbReference>
<protein>
    <submittedName>
        <fullName evidence="3">Uncharacterized protein</fullName>
    </submittedName>
</protein>
<dbReference type="PANTHER" id="PTHR47992">
    <property type="entry name" value="PROTEIN PHOSPHATASE"/>
    <property type="match status" value="1"/>
</dbReference>
<evidence type="ECO:0000259" key="2">
    <source>
        <dbReference type="PROSITE" id="PS51746"/>
    </source>
</evidence>
<dbReference type="Gene3D" id="1.10.510.10">
    <property type="entry name" value="Transferase(Phosphotransferase) domain 1"/>
    <property type="match status" value="1"/>
</dbReference>
<dbReference type="PROSITE" id="PS50011">
    <property type="entry name" value="PROTEIN_KINASE_DOM"/>
    <property type="match status" value="1"/>
</dbReference>
<organism evidence="3 4">
    <name type="scientific">Lagenidium giganteum</name>
    <dbReference type="NCBI Taxonomy" id="4803"/>
    <lineage>
        <taxon>Eukaryota</taxon>
        <taxon>Sar</taxon>
        <taxon>Stramenopiles</taxon>
        <taxon>Oomycota</taxon>
        <taxon>Peronosporomycetes</taxon>
        <taxon>Pythiales</taxon>
        <taxon>Pythiaceae</taxon>
    </lineage>
</organism>
<reference evidence="3" key="1">
    <citation type="submission" date="2022-11" db="EMBL/GenBank/DDBJ databases">
        <authorList>
            <person name="Morgan W.R."/>
            <person name="Tartar A."/>
        </authorList>
    </citation>
    <scope>NUCLEOTIDE SEQUENCE</scope>
    <source>
        <strain evidence="3">ARSEF 373</strain>
    </source>
</reference>
<dbReference type="CDD" id="cd00143">
    <property type="entry name" value="PP2Cc"/>
    <property type="match status" value="1"/>
</dbReference>
<evidence type="ECO:0000313" key="3">
    <source>
        <dbReference type="EMBL" id="DAZ97237.1"/>
    </source>
</evidence>
<dbReference type="Pfam" id="PF00481">
    <property type="entry name" value="PP2C"/>
    <property type="match status" value="1"/>
</dbReference>
<dbReference type="Gene3D" id="3.60.40.10">
    <property type="entry name" value="PPM-type phosphatase domain"/>
    <property type="match status" value="1"/>
</dbReference>
<dbReference type="PROSITE" id="PS51746">
    <property type="entry name" value="PPM_2"/>
    <property type="match status" value="1"/>
</dbReference>
<dbReference type="SUPFAM" id="SSF56112">
    <property type="entry name" value="Protein kinase-like (PK-like)"/>
    <property type="match status" value="1"/>
</dbReference>